<comment type="similarity">
    <text evidence="2 10">Belongs to the TRAFAC class TrmE-Era-EngA-EngB-Septin-like GTPase superfamily. EngB GTPase family.</text>
</comment>
<evidence type="ECO:0000313" key="14">
    <source>
        <dbReference type="Proteomes" id="UP000252355"/>
    </source>
</evidence>
<evidence type="ECO:0000256" key="11">
    <source>
        <dbReference type="SAM" id="MobiDB-lite"/>
    </source>
</evidence>
<comment type="function">
    <text evidence="10">Necessary for normal cell division and for the maintenance of normal septation.</text>
</comment>
<name>A0A367ZM10_9BACT</name>
<dbReference type="NCBIfam" id="TIGR03598">
    <property type="entry name" value="GTPase_YsxC"/>
    <property type="match status" value="1"/>
</dbReference>
<sequence>MKITAATFHACVTSLEALPSEKLPVIALVGRSNVGKSSLINTLVGRRELAKTSSTPGKTLTINFYLINDQFYLVDLPGYGYAKASRITRQRIQKMMDEFFEGCPEIKGLVQVLDARHPPSTLDLQMYAWIQERGFPYLAVLTKVDKLTQQQVQRQRREILKDLRIGHAVLFSAKTRQGREELLEAFGTLLDTGAFPGGRGGGQSRREGGAENRSRGRRRGGGGRETSSARPPTPGAGKAGSEPPREPAAPPAPQEGQAAPATEPPTAGQPPAGTPAGPGTNRQSRRRPRHRGGSGGDGGGKPGSTRGSGPRPRPGGQPAAPGDRNHPDAGRIPPEPAREPISPSSTDQKNSDKGENPS</sequence>
<evidence type="ECO:0000256" key="7">
    <source>
        <dbReference type="ARBA" id="ARBA00023134"/>
    </source>
</evidence>
<keyword evidence="8 10" id="KW-0717">Septation</keyword>
<dbReference type="Proteomes" id="UP000252355">
    <property type="component" value="Unassembled WGS sequence"/>
</dbReference>
<feature type="compositionally biased region" description="Basic and acidic residues" evidence="11">
    <location>
        <begin position="349"/>
        <end position="358"/>
    </location>
</feature>
<evidence type="ECO:0000256" key="1">
    <source>
        <dbReference type="ARBA" id="ARBA00001946"/>
    </source>
</evidence>
<dbReference type="EMBL" id="QOQW01000015">
    <property type="protein sequence ID" value="RCK79143.1"/>
    <property type="molecule type" value="Genomic_DNA"/>
</dbReference>
<feature type="compositionally biased region" description="Basic residues" evidence="11">
    <location>
        <begin position="283"/>
        <end position="292"/>
    </location>
</feature>
<gene>
    <name evidence="10" type="primary">engB</name>
    <name evidence="13" type="ORF">OZSIB_0257</name>
</gene>
<comment type="cofactor">
    <cofactor evidence="1">
        <name>Mg(2+)</name>
        <dbReference type="ChEBI" id="CHEBI:18420"/>
    </cofactor>
</comment>
<dbReference type="Pfam" id="PF01926">
    <property type="entry name" value="MMR_HSR1"/>
    <property type="match status" value="1"/>
</dbReference>
<feature type="domain" description="EngB-type G" evidence="12">
    <location>
        <begin position="22"/>
        <end position="192"/>
    </location>
</feature>
<dbReference type="InterPro" id="IPR030393">
    <property type="entry name" value="G_ENGB_dom"/>
</dbReference>
<protein>
    <recommendedName>
        <fullName evidence="10">Probable GTP-binding protein EngB</fullName>
    </recommendedName>
</protein>
<evidence type="ECO:0000256" key="5">
    <source>
        <dbReference type="ARBA" id="ARBA00022741"/>
    </source>
</evidence>
<keyword evidence="6" id="KW-0460">Magnesium</keyword>
<keyword evidence="7 10" id="KW-0342">GTP-binding</keyword>
<accession>A0A367ZM10</accession>
<reference evidence="13 14" key="1">
    <citation type="submission" date="2018-05" db="EMBL/GenBank/DDBJ databases">
        <title>A metagenomic window into the 2 km-deep terrestrial subsurface aquifer revealed taxonomically and functionally diverse microbial community comprising novel uncultured bacterial lineages.</title>
        <authorList>
            <person name="Kadnikov V.V."/>
            <person name="Mardanov A.V."/>
            <person name="Beletsky A.V."/>
            <person name="Banks D."/>
            <person name="Pimenov N.V."/>
            <person name="Frank Y.A."/>
            <person name="Karnachuk O.V."/>
            <person name="Ravin N.V."/>
        </authorList>
    </citation>
    <scope>NUCLEOTIDE SEQUENCE [LARGE SCALE GENOMIC DNA]</scope>
    <source>
        <strain evidence="13">BY5</strain>
    </source>
</reference>
<evidence type="ECO:0000259" key="12">
    <source>
        <dbReference type="PROSITE" id="PS51706"/>
    </source>
</evidence>
<organism evidence="13 14">
    <name type="scientific">Candidatus Ozemobacter sibiricus</name>
    <dbReference type="NCBI Taxonomy" id="2268124"/>
    <lineage>
        <taxon>Bacteria</taxon>
        <taxon>Candidatus Ozemobacteria</taxon>
        <taxon>Candidatus Ozemobacterales</taxon>
        <taxon>Candidatus Ozemobacteraceae</taxon>
        <taxon>Candidatus Ozemobacter</taxon>
    </lineage>
</organism>
<evidence type="ECO:0000313" key="13">
    <source>
        <dbReference type="EMBL" id="RCK79143.1"/>
    </source>
</evidence>
<dbReference type="Gene3D" id="3.40.50.300">
    <property type="entry name" value="P-loop containing nucleotide triphosphate hydrolases"/>
    <property type="match status" value="1"/>
</dbReference>
<proteinExistence type="inferred from homology"/>
<dbReference type="PANTHER" id="PTHR11649">
    <property type="entry name" value="MSS1/TRME-RELATED GTP-BINDING PROTEIN"/>
    <property type="match status" value="1"/>
</dbReference>
<feature type="compositionally biased region" description="Basic and acidic residues" evidence="11">
    <location>
        <begin position="204"/>
        <end position="214"/>
    </location>
</feature>
<keyword evidence="4" id="KW-0479">Metal-binding</keyword>
<dbReference type="HAMAP" id="MF_00321">
    <property type="entry name" value="GTPase_EngB"/>
    <property type="match status" value="1"/>
</dbReference>
<dbReference type="GO" id="GO:0005829">
    <property type="term" value="C:cytosol"/>
    <property type="evidence" value="ECO:0007669"/>
    <property type="project" value="TreeGrafter"/>
</dbReference>
<evidence type="ECO:0000256" key="3">
    <source>
        <dbReference type="ARBA" id="ARBA00022618"/>
    </source>
</evidence>
<dbReference type="AlphaFoldDB" id="A0A367ZM10"/>
<dbReference type="PROSITE" id="PS51706">
    <property type="entry name" value="G_ENGB"/>
    <property type="match status" value="1"/>
</dbReference>
<dbReference type="InterPro" id="IPR019987">
    <property type="entry name" value="GTP-bd_ribosome_bio_YsxC"/>
</dbReference>
<keyword evidence="9 10" id="KW-0131">Cell cycle</keyword>
<evidence type="ECO:0000256" key="9">
    <source>
        <dbReference type="ARBA" id="ARBA00023306"/>
    </source>
</evidence>
<keyword evidence="5 10" id="KW-0547">Nucleotide-binding</keyword>
<feature type="compositionally biased region" description="Gly residues" evidence="11">
    <location>
        <begin position="293"/>
        <end position="302"/>
    </location>
</feature>
<comment type="caution">
    <text evidence="13">The sequence shown here is derived from an EMBL/GenBank/DDBJ whole genome shotgun (WGS) entry which is preliminary data.</text>
</comment>
<evidence type="ECO:0000256" key="2">
    <source>
        <dbReference type="ARBA" id="ARBA00009638"/>
    </source>
</evidence>
<evidence type="ECO:0000256" key="6">
    <source>
        <dbReference type="ARBA" id="ARBA00022842"/>
    </source>
</evidence>
<evidence type="ECO:0000256" key="8">
    <source>
        <dbReference type="ARBA" id="ARBA00023210"/>
    </source>
</evidence>
<dbReference type="GO" id="GO:0005525">
    <property type="term" value="F:GTP binding"/>
    <property type="evidence" value="ECO:0007669"/>
    <property type="project" value="UniProtKB-UniRule"/>
</dbReference>
<dbReference type="GO" id="GO:0046872">
    <property type="term" value="F:metal ion binding"/>
    <property type="evidence" value="ECO:0007669"/>
    <property type="project" value="UniProtKB-KW"/>
</dbReference>
<dbReference type="GO" id="GO:0000917">
    <property type="term" value="P:division septum assembly"/>
    <property type="evidence" value="ECO:0007669"/>
    <property type="project" value="UniProtKB-KW"/>
</dbReference>
<dbReference type="InterPro" id="IPR027417">
    <property type="entry name" value="P-loop_NTPase"/>
</dbReference>
<keyword evidence="3 10" id="KW-0132">Cell division</keyword>
<feature type="compositionally biased region" description="Low complexity" evidence="11">
    <location>
        <begin position="303"/>
        <end position="322"/>
    </location>
</feature>
<feature type="compositionally biased region" description="Low complexity" evidence="11">
    <location>
        <begin position="254"/>
        <end position="282"/>
    </location>
</feature>
<dbReference type="PANTHER" id="PTHR11649:SF13">
    <property type="entry name" value="ENGB-TYPE G DOMAIN-CONTAINING PROTEIN"/>
    <property type="match status" value="1"/>
</dbReference>
<dbReference type="CDD" id="cd01876">
    <property type="entry name" value="YihA_EngB"/>
    <property type="match status" value="1"/>
</dbReference>
<dbReference type="InterPro" id="IPR006073">
    <property type="entry name" value="GTP-bd"/>
</dbReference>
<dbReference type="SUPFAM" id="SSF52540">
    <property type="entry name" value="P-loop containing nucleoside triphosphate hydrolases"/>
    <property type="match status" value="1"/>
</dbReference>
<evidence type="ECO:0000256" key="10">
    <source>
        <dbReference type="HAMAP-Rule" id="MF_00321"/>
    </source>
</evidence>
<evidence type="ECO:0000256" key="4">
    <source>
        <dbReference type="ARBA" id="ARBA00022723"/>
    </source>
</evidence>
<feature type="region of interest" description="Disordered" evidence="11">
    <location>
        <begin position="190"/>
        <end position="358"/>
    </location>
</feature>